<dbReference type="AlphaFoldDB" id="A0A831RLA0"/>
<dbReference type="PANTHER" id="PTHR45586:SF1">
    <property type="entry name" value="LIPOPOLYSACCHARIDE ASSEMBLY PROTEIN B"/>
    <property type="match status" value="1"/>
</dbReference>
<dbReference type="Pfam" id="PF14559">
    <property type="entry name" value="TPR_19"/>
    <property type="match status" value="2"/>
</dbReference>
<proteinExistence type="predicted"/>
<dbReference type="InterPro" id="IPR019734">
    <property type="entry name" value="TPR_rpt"/>
</dbReference>
<evidence type="ECO:0000313" key="4">
    <source>
        <dbReference type="EMBL" id="HEB95957.1"/>
    </source>
</evidence>
<dbReference type="InterPro" id="IPR051012">
    <property type="entry name" value="CellSynth/LPSAsmb/PSIAsmb"/>
</dbReference>
<keyword evidence="1" id="KW-0677">Repeat</keyword>
<dbReference type="Pfam" id="PF13432">
    <property type="entry name" value="TPR_16"/>
    <property type="match status" value="2"/>
</dbReference>
<dbReference type="EMBL" id="DRKP01000065">
    <property type="protein sequence ID" value="HEB95957.1"/>
    <property type="molecule type" value="Genomic_DNA"/>
</dbReference>
<comment type="caution">
    <text evidence="4">The sequence shown here is derived from an EMBL/GenBank/DDBJ whole genome shotgun (WGS) entry which is preliminary data.</text>
</comment>
<dbReference type="Gene3D" id="1.25.40.10">
    <property type="entry name" value="Tetratricopeptide repeat domain"/>
    <property type="match status" value="2"/>
</dbReference>
<keyword evidence="2 3" id="KW-0802">TPR repeat</keyword>
<sequence>MIPRSLVRLLGAVAWLVIAVPAVADLLSEPPPAWRDRLQAVPEADIAGAEPAVQGALREARSEVGRLLGAATAAPAEELAAAYGHLGNLYQLYDVHTLADLCYRNARVLDPGDRRWPYYQGYLALQDGRLQQALDHFDGLARRQPDDPLLALRRGQAWYELNRLERARPLLEQAARVPGLEAAARYYLGQMALQARDYAGAKRQLQRVLALDPAADRVHYPLARAWRGLGETERARQHLARRGQRMPAVDDPLLQRLDALRRGARPLYGRALKAVEQGDYDAAVTLFREGLQRDPDNPDARVSLARALFLSGRPGRARQQLETVLQQHPEHPLARFLRGVLNDLDGAGEAAIDDYRRVIAGDSGHAGALFFLANRLLRAGRFRQAAEAYAGSLDGGMENPFAGLYRLVALHHAGEPDAALLPALRREIERQPGFPVLEYALVRLLALSRDPAVRDPAAALARARSSLAVTPFPPFLQAYALALAAAGEWQQAAELLSPEQGQGGRPGAAAKDGPVAGLVRRRQLPTEFWPLDDPLLSPGPVDAMAVFREYPAAVPF</sequence>
<name>A0A831RLA0_9GAMM</name>
<organism evidence="4">
    <name type="scientific">Sedimenticola thiotaurini</name>
    <dbReference type="NCBI Taxonomy" id="1543721"/>
    <lineage>
        <taxon>Bacteria</taxon>
        <taxon>Pseudomonadati</taxon>
        <taxon>Pseudomonadota</taxon>
        <taxon>Gammaproteobacteria</taxon>
        <taxon>Chromatiales</taxon>
        <taxon>Sedimenticolaceae</taxon>
        <taxon>Sedimenticola</taxon>
    </lineage>
</organism>
<dbReference type="InterPro" id="IPR011990">
    <property type="entry name" value="TPR-like_helical_dom_sf"/>
</dbReference>
<dbReference type="SUPFAM" id="SSF48452">
    <property type="entry name" value="TPR-like"/>
    <property type="match status" value="2"/>
</dbReference>
<reference evidence="4" key="1">
    <citation type="journal article" date="2020" name="mSystems">
        <title>Genome- and Community-Level Interaction Insights into Carbon Utilization and Element Cycling Functions of Hydrothermarchaeota in Hydrothermal Sediment.</title>
        <authorList>
            <person name="Zhou Z."/>
            <person name="Liu Y."/>
            <person name="Xu W."/>
            <person name="Pan J."/>
            <person name="Luo Z.H."/>
            <person name="Li M."/>
        </authorList>
    </citation>
    <scope>NUCLEOTIDE SEQUENCE [LARGE SCALE GENOMIC DNA]</scope>
    <source>
        <strain evidence="4">HyVt-443</strain>
    </source>
</reference>
<accession>A0A831RLA0</accession>
<feature type="repeat" description="TPR" evidence="3">
    <location>
        <begin position="182"/>
        <end position="215"/>
    </location>
</feature>
<evidence type="ECO:0000256" key="2">
    <source>
        <dbReference type="ARBA" id="ARBA00022803"/>
    </source>
</evidence>
<dbReference type="PROSITE" id="PS50005">
    <property type="entry name" value="TPR"/>
    <property type="match status" value="2"/>
</dbReference>
<dbReference type="PANTHER" id="PTHR45586">
    <property type="entry name" value="TPR REPEAT-CONTAINING PROTEIN PA4667"/>
    <property type="match status" value="1"/>
</dbReference>
<evidence type="ECO:0000256" key="1">
    <source>
        <dbReference type="ARBA" id="ARBA00022737"/>
    </source>
</evidence>
<protein>
    <submittedName>
        <fullName evidence="4">Tetratricopeptide repeat protein</fullName>
    </submittedName>
</protein>
<evidence type="ECO:0000256" key="3">
    <source>
        <dbReference type="PROSITE-ProRule" id="PRU00339"/>
    </source>
</evidence>
<feature type="repeat" description="TPR" evidence="3">
    <location>
        <begin position="264"/>
        <end position="297"/>
    </location>
</feature>
<dbReference type="SMART" id="SM00028">
    <property type="entry name" value="TPR"/>
    <property type="match status" value="6"/>
</dbReference>
<gene>
    <name evidence="4" type="ORF">ENI96_05950</name>
</gene>
<dbReference type="Proteomes" id="UP000886251">
    <property type="component" value="Unassembled WGS sequence"/>
</dbReference>